<accession>A0A6P2SJZ7</accession>
<gene>
    <name evidence="1" type="ORF">BLA23254_07832</name>
</gene>
<protein>
    <submittedName>
        <fullName evidence="1">Uncharacterized protein</fullName>
    </submittedName>
</protein>
<organism evidence="1 2">
    <name type="scientific">Burkholderia lata (strain ATCC 17760 / DSM 23089 / LMG 22485 / NCIMB 9086 / R18194 / 383)</name>
    <dbReference type="NCBI Taxonomy" id="482957"/>
    <lineage>
        <taxon>Bacteria</taxon>
        <taxon>Pseudomonadati</taxon>
        <taxon>Pseudomonadota</taxon>
        <taxon>Betaproteobacteria</taxon>
        <taxon>Burkholderiales</taxon>
        <taxon>Burkholderiaceae</taxon>
        <taxon>Burkholderia</taxon>
        <taxon>Burkholderia cepacia complex</taxon>
    </lineage>
</organism>
<evidence type="ECO:0000313" key="2">
    <source>
        <dbReference type="Proteomes" id="UP000494218"/>
    </source>
</evidence>
<evidence type="ECO:0000313" key="1">
    <source>
        <dbReference type="EMBL" id="VWC51005.1"/>
    </source>
</evidence>
<dbReference type="EMBL" id="CABVPW010000071">
    <property type="protein sequence ID" value="VWC51005.1"/>
    <property type="molecule type" value="Genomic_DNA"/>
</dbReference>
<name>A0A6P2SJZ7_BURL3</name>
<reference evidence="1 2" key="1">
    <citation type="submission" date="2019-09" db="EMBL/GenBank/DDBJ databases">
        <authorList>
            <person name="Depoorter E."/>
        </authorList>
    </citation>
    <scope>NUCLEOTIDE SEQUENCE [LARGE SCALE GENOMIC DNA]</scope>
    <source>
        <strain evidence="1">LMG 23254</strain>
    </source>
</reference>
<proteinExistence type="predicted"/>
<sequence>MADLMLSVMVAFAEIEREPHRESWRLVGLS</sequence>
<dbReference type="AlphaFoldDB" id="A0A6P2SJZ7"/>
<dbReference type="Proteomes" id="UP000494218">
    <property type="component" value="Unassembled WGS sequence"/>
</dbReference>